<comment type="caution">
    <text evidence="2">The sequence shown here is derived from an EMBL/GenBank/DDBJ whole genome shotgun (WGS) entry which is preliminary data.</text>
</comment>
<feature type="non-terminal residue" evidence="2">
    <location>
        <position position="113"/>
    </location>
</feature>
<dbReference type="AlphaFoldDB" id="A0A8T2UVF5"/>
<dbReference type="EMBL" id="CM035409">
    <property type="protein sequence ID" value="KAH7438680.1"/>
    <property type="molecule type" value="Genomic_DNA"/>
</dbReference>
<evidence type="ECO:0008006" key="4">
    <source>
        <dbReference type="Google" id="ProtNLM"/>
    </source>
</evidence>
<organism evidence="2 3">
    <name type="scientific">Ceratopteris richardii</name>
    <name type="common">Triangle waterfern</name>
    <dbReference type="NCBI Taxonomy" id="49495"/>
    <lineage>
        <taxon>Eukaryota</taxon>
        <taxon>Viridiplantae</taxon>
        <taxon>Streptophyta</taxon>
        <taxon>Embryophyta</taxon>
        <taxon>Tracheophyta</taxon>
        <taxon>Polypodiopsida</taxon>
        <taxon>Polypodiidae</taxon>
        <taxon>Polypodiales</taxon>
        <taxon>Pteridineae</taxon>
        <taxon>Pteridaceae</taxon>
        <taxon>Parkerioideae</taxon>
        <taxon>Ceratopteris</taxon>
    </lineage>
</organism>
<accession>A0A8T2UVF5</accession>
<dbReference type="Proteomes" id="UP000825935">
    <property type="component" value="Chromosome 4"/>
</dbReference>
<dbReference type="OMA" id="APCEGKK"/>
<dbReference type="OrthoDB" id="612242at2759"/>
<protein>
    <recommendedName>
        <fullName evidence="4">Flowering-promoting factor 1-like protein 3</fullName>
    </recommendedName>
</protein>
<dbReference type="InterPro" id="IPR039274">
    <property type="entry name" value="FPF1"/>
</dbReference>
<keyword evidence="3" id="KW-1185">Reference proteome</keyword>
<evidence type="ECO:0000313" key="2">
    <source>
        <dbReference type="EMBL" id="KAH7438680.1"/>
    </source>
</evidence>
<evidence type="ECO:0000256" key="1">
    <source>
        <dbReference type="ARBA" id="ARBA00008013"/>
    </source>
</evidence>
<comment type="similarity">
    <text evidence="1">Belongs to the FPF1 family.</text>
</comment>
<sequence length="113" mass="13505">MAGVWVFKNGVAKLVQNPMVEIVERRKQLVWRQKALVYLPTNEVVSSYSELEEKLRGLGWERYPYNRDPDKLQFHRGISSKLLISLPRDYAKFKTMHMFDIVLKNRDFFEVRD</sequence>
<gene>
    <name evidence="2" type="ORF">KP509_04G026300</name>
</gene>
<dbReference type="PANTHER" id="PTHR33433">
    <property type="entry name" value="FLOWERING-PROMOTING FACTOR 1-LIKE PROTEIN 1"/>
    <property type="match status" value="1"/>
</dbReference>
<name>A0A8T2UVF5_CERRI</name>
<proteinExistence type="inferred from homology"/>
<reference evidence="2" key="1">
    <citation type="submission" date="2021-08" db="EMBL/GenBank/DDBJ databases">
        <title>WGS assembly of Ceratopteris richardii.</title>
        <authorList>
            <person name="Marchant D.B."/>
            <person name="Chen G."/>
            <person name="Jenkins J."/>
            <person name="Shu S."/>
            <person name="Leebens-Mack J."/>
            <person name="Grimwood J."/>
            <person name="Schmutz J."/>
            <person name="Soltis P."/>
            <person name="Soltis D."/>
            <person name="Chen Z.-H."/>
        </authorList>
    </citation>
    <scope>NUCLEOTIDE SEQUENCE</scope>
    <source>
        <strain evidence="2">Whitten #5841</strain>
        <tissue evidence="2">Leaf</tissue>
    </source>
</reference>
<evidence type="ECO:0000313" key="3">
    <source>
        <dbReference type="Proteomes" id="UP000825935"/>
    </source>
</evidence>